<dbReference type="InterPro" id="IPR036117">
    <property type="entry name" value="DhaL_dom_sf"/>
</dbReference>
<accession>A0A3N6ZPA7</accession>
<dbReference type="GO" id="GO:0019563">
    <property type="term" value="P:glycerol catabolic process"/>
    <property type="evidence" value="ECO:0007669"/>
    <property type="project" value="TreeGrafter"/>
</dbReference>
<evidence type="ECO:0000313" key="5">
    <source>
        <dbReference type="Proteomes" id="UP000275225"/>
    </source>
</evidence>
<name>A0A3N6ZPA7_9ACTN</name>
<reference evidence="4 5" key="1">
    <citation type="submission" date="2018-11" db="EMBL/GenBank/DDBJ databases">
        <authorList>
            <person name="Li F."/>
        </authorList>
    </citation>
    <scope>NUCLEOTIDE SEQUENCE [LARGE SCALE GENOMIC DNA]</scope>
    <source>
        <strain evidence="4 5">YS17T</strain>
    </source>
</reference>
<dbReference type="RefSeq" id="WP_124235905.1">
    <property type="nucleotide sequence ID" value="NZ_JBHUFI010000001.1"/>
</dbReference>
<dbReference type="PANTHER" id="PTHR28629">
    <property type="entry name" value="TRIOKINASE/FMN CYCLASE"/>
    <property type="match status" value="1"/>
</dbReference>
<dbReference type="Gene3D" id="1.25.40.340">
    <property type="match status" value="1"/>
</dbReference>
<evidence type="ECO:0000313" key="4">
    <source>
        <dbReference type="EMBL" id="RQN08897.1"/>
    </source>
</evidence>
<dbReference type="SMART" id="SM01120">
    <property type="entry name" value="Dak2"/>
    <property type="match status" value="1"/>
</dbReference>
<dbReference type="Proteomes" id="UP000275225">
    <property type="component" value="Unassembled WGS sequence"/>
</dbReference>
<organism evidence="4 5">
    <name type="scientific">Aeromicrobium camelliae</name>
    <dbReference type="NCBI Taxonomy" id="1538144"/>
    <lineage>
        <taxon>Bacteria</taxon>
        <taxon>Bacillati</taxon>
        <taxon>Actinomycetota</taxon>
        <taxon>Actinomycetes</taxon>
        <taxon>Propionibacteriales</taxon>
        <taxon>Nocardioidaceae</taxon>
        <taxon>Aeromicrobium</taxon>
    </lineage>
</organism>
<keyword evidence="5" id="KW-1185">Reference proteome</keyword>
<dbReference type="PROSITE" id="PS51480">
    <property type="entry name" value="DHAL"/>
    <property type="match status" value="1"/>
</dbReference>
<evidence type="ECO:0000259" key="3">
    <source>
        <dbReference type="PROSITE" id="PS51480"/>
    </source>
</evidence>
<evidence type="ECO:0000256" key="2">
    <source>
        <dbReference type="ARBA" id="ARBA00022777"/>
    </source>
</evidence>
<feature type="domain" description="DhaL" evidence="3">
    <location>
        <begin position="1"/>
        <end position="185"/>
    </location>
</feature>
<protein>
    <submittedName>
        <fullName evidence="4">DAK2 domain-containing protein</fullName>
    </submittedName>
</protein>
<dbReference type="GO" id="GO:0004371">
    <property type="term" value="F:glycerone kinase activity"/>
    <property type="evidence" value="ECO:0007669"/>
    <property type="project" value="InterPro"/>
</dbReference>
<keyword evidence="1" id="KW-0808">Transferase</keyword>
<sequence>MTHAIQRATAAALGAHVILTEYDQLSGDGDFGDNLCEGLQRAVRQIDARPHEDPFAVTAQVFLDEVGGTSGPLLGLLFNELAKARASGDPRWLSTGLEAGAAAIQRVGEAQRGDRTLLDALVPAAEAAKADIAPSAVADVALRAALDTAAFTARRGRSSYVGARALGVPDPGAVGIAILLWSIAHEDIAPEAAGAAVTALLPRPASPLR</sequence>
<comment type="caution">
    <text evidence="4">The sequence shown here is derived from an EMBL/GenBank/DDBJ whole genome shotgun (WGS) entry which is preliminary data.</text>
</comment>
<dbReference type="GO" id="GO:0005829">
    <property type="term" value="C:cytosol"/>
    <property type="evidence" value="ECO:0007669"/>
    <property type="project" value="TreeGrafter"/>
</dbReference>
<dbReference type="InterPro" id="IPR004007">
    <property type="entry name" value="DhaL_dom"/>
</dbReference>
<dbReference type="SUPFAM" id="SSF101473">
    <property type="entry name" value="DhaL-like"/>
    <property type="match status" value="1"/>
</dbReference>
<proteinExistence type="predicted"/>
<keyword evidence="2" id="KW-0418">Kinase</keyword>
<dbReference type="InterPro" id="IPR050861">
    <property type="entry name" value="Dihydroxyacetone_Kinase"/>
</dbReference>
<dbReference type="AlphaFoldDB" id="A0A3N6ZPA7"/>
<gene>
    <name evidence="4" type="ORF">EHW97_04115</name>
</gene>
<dbReference type="EMBL" id="RQJX01000004">
    <property type="protein sequence ID" value="RQN08897.1"/>
    <property type="molecule type" value="Genomic_DNA"/>
</dbReference>
<dbReference type="PANTHER" id="PTHR28629:SF4">
    <property type="entry name" value="TRIOKINASE_FMN CYCLASE"/>
    <property type="match status" value="1"/>
</dbReference>
<evidence type="ECO:0000256" key="1">
    <source>
        <dbReference type="ARBA" id="ARBA00022679"/>
    </source>
</evidence>
<dbReference type="OrthoDB" id="9800291at2"/>
<dbReference type="Pfam" id="PF02734">
    <property type="entry name" value="Dak2"/>
    <property type="match status" value="1"/>
</dbReference>